<dbReference type="PANTHER" id="PTHR22750">
    <property type="entry name" value="G-PROTEIN COUPLED RECEPTOR"/>
    <property type="match status" value="1"/>
</dbReference>
<keyword evidence="8" id="KW-1185">Reference proteome</keyword>
<dbReference type="CDD" id="cd00637">
    <property type="entry name" value="7tm_classA_rhodopsin-like"/>
    <property type="match status" value="1"/>
</dbReference>
<evidence type="ECO:0000256" key="1">
    <source>
        <dbReference type="ARBA" id="ARBA00004651"/>
    </source>
</evidence>
<dbReference type="InterPro" id="IPR017452">
    <property type="entry name" value="GPCR_Rhodpsn_7TM"/>
</dbReference>
<evidence type="ECO:0000313" key="7">
    <source>
        <dbReference type="EMBL" id="CAH1785806.1"/>
    </source>
</evidence>
<keyword evidence="4" id="KW-1133">Transmembrane helix</keyword>
<keyword evidence="6" id="KW-0675">Receptor</keyword>
<dbReference type="PROSITE" id="PS50262">
    <property type="entry name" value="G_PROTEIN_RECEP_F1_2"/>
    <property type="match status" value="1"/>
</dbReference>
<evidence type="ECO:0000256" key="3">
    <source>
        <dbReference type="ARBA" id="ARBA00022692"/>
    </source>
</evidence>
<evidence type="ECO:0000256" key="5">
    <source>
        <dbReference type="ARBA" id="ARBA00023136"/>
    </source>
</evidence>
<keyword evidence="3 6" id="KW-0812">Transmembrane</keyword>
<dbReference type="PROSITE" id="PS00237">
    <property type="entry name" value="G_PROTEIN_RECEP_F1_1"/>
    <property type="match status" value="1"/>
</dbReference>
<accession>A0A8J1XWD1</accession>
<reference evidence="7" key="1">
    <citation type="submission" date="2022-03" db="EMBL/GenBank/DDBJ databases">
        <authorList>
            <person name="Martin C."/>
        </authorList>
    </citation>
    <scope>NUCLEOTIDE SEQUENCE</scope>
</reference>
<dbReference type="EMBL" id="CAIIXF020000006">
    <property type="protein sequence ID" value="CAH1785806.1"/>
    <property type="molecule type" value="Genomic_DNA"/>
</dbReference>
<name>A0A8J1XWD1_OWEFU</name>
<comment type="similarity">
    <text evidence="6">Belongs to the G-protein coupled receptor 1 family.</text>
</comment>
<keyword evidence="5" id="KW-0472">Membrane</keyword>
<dbReference type="GO" id="GO:0005886">
    <property type="term" value="C:plasma membrane"/>
    <property type="evidence" value="ECO:0007669"/>
    <property type="project" value="UniProtKB-SubCell"/>
</dbReference>
<dbReference type="SUPFAM" id="SSF81321">
    <property type="entry name" value="Family A G protein-coupled receptor-like"/>
    <property type="match status" value="1"/>
</dbReference>
<sequence>MAYNWSEIMISGLDRRTSCVIFVYYILISVLIILSNVMVVIAFIKTPKLRTLTNTFILNLAASDILVGVHLICCAYLEYWVSYSYHSDHWDCLFCGFTVTLSFGVSLFTLMAISAERFIKIIYPMHYFMYVTKNRIIVTMVSIWVFFLAVGSAILYWNRWYHGIRCMILDIQPRAGFYGMILPLVVSPIGIILILYAKIFHVARKQRKAIEKQSYLNQGELENVKKEGSKTFMMFLLIGWITVAWTPFMLTALARIITEDVTGDLMVFQKIGWIFTMEHIFHGLVYTNSFVNPVIYGWKSLEWRNAFKSVLCMSSQNKVDPWSQSDSK</sequence>
<gene>
    <name evidence="7" type="ORF">OFUS_LOCUS11813</name>
</gene>
<keyword evidence="2" id="KW-1003">Cell membrane</keyword>
<comment type="subcellular location">
    <subcellularLocation>
        <location evidence="1">Cell membrane</location>
        <topology evidence="1">Multi-pass membrane protein</topology>
    </subcellularLocation>
</comment>
<dbReference type="OrthoDB" id="6123079at2759"/>
<protein>
    <submittedName>
        <fullName evidence="7">Uncharacterized protein</fullName>
    </submittedName>
</protein>
<evidence type="ECO:0000256" key="4">
    <source>
        <dbReference type="ARBA" id="ARBA00022989"/>
    </source>
</evidence>
<dbReference type="InterPro" id="IPR000276">
    <property type="entry name" value="GPCR_Rhodpsn"/>
</dbReference>
<evidence type="ECO:0000256" key="2">
    <source>
        <dbReference type="ARBA" id="ARBA00022475"/>
    </source>
</evidence>
<comment type="caution">
    <text evidence="7">The sequence shown here is derived from an EMBL/GenBank/DDBJ whole genome shotgun (WGS) entry which is preliminary data.</text>
</comment>
<dbReference type="GO" id="GO:0004930">
    <property type="term" value="F:G protein-coupled receptor activity"/>
    <property type="evidence" value="ECO:0007669"/>
    <property type="project" value="UniProtKB-KW"/>
</dbReference>
<dbReference type="AlphaFoldDB" id="A0A8J1XWD1"/>
<dbReference type="Proteomes" id="UP000749559">
    <property type="component" value="Unassembled WGS sequence"/>
</dbReference>
<evidence type="ECO:0000313" key="8">
    <source>
        <dbReference type="Proteomes" id="UP000749559"/>
    </source>
</evidence>
<dbReference type="Pfam" id="PF00001">
    <property type="entry name" value="7tm_1"/>
    <property type="match status" value="1"/>
</dbReference>
<organism evidence="7 8">
    <name type="scientific">Owenia fusiformis</name>
    <name type="common">Polychaete worm</name>
    <dbReference type="NCBI Taxonomy" id="6347"/>
    <lineage>
        <taxon>Eukaryota</taxon>
        <taxon>Metazoa</taxon>
        <taxon>Spiralia</taxon>
        <taxon>Lophotrochozoa</taxon>
        <taxon>Annelida</taxon>
        <taxon>Polychaeta</taxon>
        <taxon>Sedentaria</taxon>
        <taxon>Canalipalpata</taxon>
        <taxon>Sabellida</taxon>
        <taxon>Oweniida</taxon>
        <taxon>Oweniidae</taxon>
        <taxon>Owenia</taxon>
    </lineage>
</organism>
<evidence type="ECO:0000256" key="6">
    <source>
        <dbReference type="RuleBase" id="RU000688"/>
    </source>
</evidence>
<dbReference type="Gene3D" id="1.20.1070.10">
    <property type="entry name" value="Rhodopsin 7-helix transmembrane proteins"/>
    <property type="match status" value="1"/>
</dbReference>
<keyword evidence="6" id="KW-0297">G-protein coupled receptor</keyword>
<proteinExistence type="inferred from homology"/>
<dbReference type="PRINTS" id="PR00237">
    <property type="entry name" value="GPCRRHODOPSN"/>
</dbReference>
<keyword evidence="6" id="KW-0807">Transducer</keyword>